<dbReference type="InterPro" id="IPR017853">
    <property type="entry name" value="GH"/>
</dbReference>
<comment type="caution">
    <text evidence="1">The sequence shown here is derived from an EMBL/GenBank/DDBJ whole genome shotgun (WGS) entry which is preliminary data.</text>
</comment>
<proteinExistence type="predicted"/>
<dbReference type="Gene3D" id="3.20.20.80">
    <property type="entry name" value="Glycosidases"/>
    <property type="match status" value="1"/>
</dbReference>
<keyword evidence="2" id="KW-1185">Reference proteome</keyword>
<reference evidence="1 2" key="1">
    <citation type="journal article" date="2023" name="Int. J. Mol. Sci.">
        <title>De Novo Assembly and Annotation of 11 Diverse Shrub Willow (Salix) Genomes Reveals Novel Gene Organization in Sex-Linked Regions.</title>
        <authorList>
            <person name="Hyden B."/>
            <person name="Feng K."/>
            <person name="Yates T.B."/>
            <person name="Jawdy S."/>
            <person name="Cereghino C."/>
            <person name="Smart L.B."/>
            <person name="Muchero W."/>
        </authorList>
    </citation>
    <scope>NUCLEOTIDE SEQUENCE [LARGE SCALE GENOMIC DNA]</scope>
    <source>
        <tissue evidence="1">Shoot tip</tissue>
    </source>
</reference>
<dbReference type="AlphaFoldDB" id="A0AAD6KND6"/>
<accession>A0AAD6KND6</accession>
<evidence type="ECO:0000313" key="1">
    <source>
        <dbReference type="EMBL" id="KAJ6426526.1"/>
    </source>
</evidence>
<dbReference type="PANTHER" id="PTHR31263">
    <property type="entry name" value="CELLULASE FAMILY PROTEIN (AFU_ORTHOLOGUE AFUA_5G14560)"/>
    <property type="match status" value="1"/>
</dbReference>
<protein>
    <submittedName>
        <fullName evidence="1">Uncharacterized protein</fullName>
    </submittedName>
</protein>
<dbReference type="PANTHER" id="PTHR31263:SF0">
    <property type="entry name" value="CELLULASE FAMILY PROTEIN (AFU_ORTHOLOGUE AFUA_5G14560)"/>
    <property type="match status" value="1"/>
</dbReference>
<gene>
    <name evidence="1" type="ORF">OIU84_022177</name>
</gene>
<organism evidence="1 2">
    <name type="scientific">Salix udensis</name>
    <dbReference type="NCBI Taxonomy" id="889485"/>
    <lineage>
        <taxon>Eukaryota</taxon>
        <taxon>Viridiplantae</taxon>
        <taxon>Streptophyta</taxon>
        <taxon>Embryophyta</taxon>
        <taxon>Tracheophyta</taxon>
        <taxon>Spermatophyta</taxon>
        <taxon>Magnoliopsida</taxon>
        <taxon>eudicotyledons</taxon>
        <taxon>Gunneridae</taxon>
        <taxon>Pentapetalae</taxon>
        <taxon>rosids</taxon>
        <taxon>fabids</taxon>
        <taxon>Malpighiales</taxon>
        <taxon>Salicaceae</taxon>
        <taxon>Saliceae</taxon>
        <taxon>Salix</taxon>
    </lineage>
</organism>
<sequence length="144" mass="16437">MLGRTFQAILLFSFVLYAIPGYSLPLKTQGRWLVDERTGERVKLHCVNWPAHILPMLAEGLDKQPLPFIASEIVKNNYNCVRFTFSIHMFTRYANLTIEESFDRLNLTKAKAGVIKNNPFVLKMTVPRAYEAVVDALGSLWFDG</sequence>
<evidence type="ECO:0000313" key="2">
    <source>
        <dbReference type="Proteomes" id="UP001162972"/>
    </source>
</evidence>
<dbReference type="SUPFAM" id="SSF51445">
    <property type="entry name" value="(Trans)glycosidases"/>
    <property type="match status" value="1"/>
</dbReference>
<name>A0AAD6KND6_9ROSI</name>
<dbReference type="Proteomes" id="UP001162972">
    <property type="component" value="Chromosome 1"/>
</dbReference>
<dbReference type="EMBL" id="JAPFFJ010000005">
    <property type="protein sequence ID" value="KAJ6426526.1"/>
    <property type="molecule type" value="Genomic_DNA"/>
</dbReference>